<dbReference type="GO" id="GO:0004252">
    <property type="term" value="F:serine-type endopeptidase activity"/>
    <property type="evidence" value="ECO:0007669"/>
    <property type="project" value="InterPro"/>
</dbReference>
<evidence type="ECO:0000256" key="1">
    <source>
        <dbReference type="ARBA" id="ARBA00022729"/>
    </source>
</evidence>
<dbReference type="OrthoDB" id="267336at2"/>
<dbReference type="RefSeq" id="WP_018302200.1">
    <property type="nucleotide sequence ID" value="NZ_KB902282.1"/>
</dbReference>
<dbReference type="PROSITE" id="PS00134">
    <property type="entry name" value="TRYPSIN_HIS"/>
    <property type="match status" value="1"/>
</dbReference>
<evidence type="ECO:0000313" key="4">
    <source>
        <dbReference type="Proteomes" id="UP000035100"/>
    </source>
</evidence>
<dbReference type="InterPro" id="IPR050966">
    <property type="entry name" value="Glutamyl_endopeptidase"/>
</dbReference>
<dbReference type="InterPro" id="IPR009003">
    <property type="entry name" value="Peptidase_S1_PA"/>
</dbReference>
<dbReference type="SUPFAM" id="SSF50494">
    <property type="entry name" value="Trypsin-like serine proteases"/>
    <property type="match status" value="1"/>
</dbReference>
<feature type="chain" id="PRO_5002217509" evidence="2">
    <location>
        <begin position="21"/>
        <end position="270"/>
    </location>
</feature>
<evidence type="ECO:0000256" key="2">
    <source>
        <dbReference type="SAM" id="SignalP"/>
    </source>
</evidence>
<dbReference type="Proteomes" id="UP000035100">
    <property type="component" value="Unassembled WGS sequence"/>
</dbReference>
<dbReference type="GO" id="GO:0006508">
    <property type="term" value="P:proteolysis"/>
    <property type="evidence" value="ECO:0007669"/>
    <property type="project" value="InterPro"/>
</dbReference>
<comment type="caution">
    <text evidence="3">The sequence shown here is derived from an EMBL/GenBank/DDBJ whole genome shotgun (WGS) entry which is preliminary data.</text>
</comment>
<dbReference type="eggNOG" id="COG3591">
    <property type="taxonomic scope" value="Bacteria"/>
</dbReference>
<dbReference type="InterPro" id="IPR018114">
    <property type="entry name" value="TRYPSIN_HIS"/>
</dbReference>
<dbReference type="STRING" id="1123501.Wenmar_03440"/>
<proteinExistence type="predicted"/>
<reference evidence="3 4" key="1">
    <citation type="submission" date="2013-01" db="EMBL/GenBank/DDBJ databases">
        <authorList>
            <person name="Fiebig A."/>
            <person name="Goeker M."/>
            <person name="Klenk H.-P.P."/>
        </authorList>
    </citation>
    <scope>NUCLEOTIDE SEQUENCE [LARGE SCALE GENOMIC DNA]</scope>
    <source>
        <strain evidence="3 4">DSM 24838</strain>
    </source>
</reference>
<dbReference type="PATRIC" id="fig|1123501.6.peg.3566"/>
<gene>
    <name evidence="3" type="ORF">Wenmar_03440</name>
</gene>
<dbReference type="Pfam" id="PF13365">
    <property type="entry name" value="Trypsin_2"/>
    <property type="match status" value="1"/>
</dbReference>
<feature type="signal peptide" evidence="2">
    <location>
        <begin position="1"/>
        <end position="20"/>
    </location>
</feature>
<accession>A0A0D0NI22</accession>
<dbReference type="PANTHER" id="PTHR15462:SF8">
    <property type="entry name" value="SERINE PROTEASE"/>
    <property type="match status" value="1"/>
</dbReference>
<dbReference type="InterPro" id="IPR043504">
    <property type="entry name" value="Peptidase_S1_PA_chymotrypsin"/>
</dbReference>
<name>A0A0D0NI22_9RHOB</name>
<dbReference type="PANTHER" id="PTHR15462">
    <property type="entry name" value="SERINE PROTEASE"/>
    <property type="match status" value="1"/>
</dbReference>
<dbReference type="Gene3D" id="2.40.10.10">
    <property type="entry name" value="Trypsin-like serine proteases"/>
    <property type="match status" value="2"/>
</dbReference>
<keyword evidence="4" id="KW-1185">Reference proteome</keyword>
<dbReference type="EMBL" id="AONG01000018">
    <property type="protein sequence ID" value="KIQ67985.1"/>
    <property type="molecule type" value="Genomic_DNA"/>
</dbReference>
<sequence>MRRALALLALIAGLAGPAAADSDLVQFRTIDDARGWEAVGRLEIGTRGFCTATLIAPDVVLTAAHCMFDADTRERIPDVEFTFRAGLRDGRALAERTVRRSAIPQGYDYGGRDWTDGSARDLAVLELDQPIRTPAVQPIPPLGGLLDSLEVGIVSYAHDRAEAPSLQERCGVMGSGSGVYVLTCSVDFGSSGSPVFQMDATGAVHVAAVVSAKATLDGQRVAIGAPLGVELEDLLSALRSGGGFQGTAPGGIRVLAPGERTDLGARFVRP</sequence>
<evidence type="ECO:0000313" key="3">
    <source>
        <dbReference type="EMBL" id="KIQ67985.1"/>
    </source>
</evidence>
<keyword evidence="1 2" id="KW-0732">Signal</keyword>
<organism evidence="3 4">
    <name type="scientific">Wenxinia marina DSM 24838</name>
    <dbReference type="NCBI Taxonomy" id="1123501"/>
    <lineage>
        <taxon>Bacteria</taxon>
        <taxon>Pseudomonadati</taxon>
        <taxon>Pseudomonadota</taxon>
        <taxon>Alphaproteobacteria</taxon>
        <taxon>Rhodobacterales</taxon>
        <taxon>Roseobacteraceae</taxon>
        <taxon>Wenxinia</taxon>
    </lineage>
</organism>
<protein>
    <submittedName>
        <fullName evidence="3">V8-like Glu-specific endopeptidase</fullName>
    </submittedName>
</protein>
<dbReference type="AlphaFoldDB" id="A0A0D0NI22"/>